<comment type="caution">
    <text evidence="1">The sequence shown here is derived from an EMBL/GenBank/DDBJ whole genome shotgun (WGS) entry which is preliminary data.</text>
</comment>
<organism evidence="1 2">
    <name type="scientific">Phocaeicola dorei</name>
    <dbReference type="NCBI Taxonomy" id="357276"/>
    <lineage>
        <taxon>Bacteria</taxon>
        <taxon>Pseudomonadati</taxon>
        <taxon>Bacteroidota</taxon>
        <taxon>Bacteroidia</taxon>
        <taxon>Bacteroidales</taxon>
        <taxon>Bacteroidaceae</taxon>
        <taxon>Phocaeicola</taxon>
    </lineage>
</organism>
<evidence type="ECO:0000313" key="1">
    <source>
        <dbReference type="EMBL" id="RGV74685.1"/>
    </source>
</evidence>
<reference evidence="1 2" key="1">
    <citation type="submission" date="2018-08" db="EMBL/GenBank/DDBJ databases">
        <title>A genome reference for cultivated species of the human gut microbiota.</title>
        <authorList>
            <person name="Zou Y."/>
            <person name="Xue W."/>
            <person name="Luo G."/>
        </authorList>
    </citation>
    <scope>NUCLEOTIDE SEQUENCE [LARGE SCALE GENOMIC DNA]</scope>
    <source>
        <strain evidence="1 2">AF14-1AC</strain>
    </source>
</reference>
<dbReference type="AlphaFoldDB" id="A0A412Z449"/>
<sequence>MVRIVNKLYPCYPAFSFKKADCRCQKCTEADCVFLSVIFRLINVADKVSISSSFTLYPSARWSVSWFPRLAESSYDDTLLKAKVLWLEIRRMPVTSFF</sequence>
<gene>
    <name evidence="1" type="ORF">DWW04_14225</name>
</gene>
<accession>A0A412Z449</accession>
<name>A0A412Z449_9BACT</name>
<evidence type="ECO:0000313" key="2">
    <source>
        <dbReference type="Proteomes" id="UP000283678"/>
    </source>
</evidence>
<dbReference type="Proteomes" id="UP000283678">
    <property type="component" value="Unassembled WGS sequence"/>
</dbReference>
<protein>
    <submittedName>
        <fullName evidence="1">Uncharacterized protein</fullName>
    </submittedName>
</protein>
<dbReference type="EMBL" id="QRZL01000014">
    <property type="protein sequence ID" value="RGV74685.1"/>
    <property type="molecule type" value="Genomic_DNA"/>
</dbReference>
<proteinExistence type="predicted"/>